<name>A0ABT8M8Y7_9EURY</name>
<dbReference type="PANTHER" id="PTHR43667:SF2">
    <property type="entry name" value="FATTY ACID C-METHYL TRANSFERASE"/>
    <property type="match status" value="1"/>
</dbReference>
<dbReference type="Pfam" id="PF13649">
    <property type="entry name" value="Methyltransf_25"/>
    <property type="match status" value="1"/>
</dbReference>
<dbReference type="EMBL" id="VCYH01000003">
    <property type="protein sequence ID" value="MDN7024374.1"/>
    <property type="molecule type" value="Genomic_DNA"/>
</dbReference>
<dbReference type="SUPFAM" id="SSF53335">
    <property type="entry name" value="S-adenosyl-L-methionine-dependent methyltransferases"/>
    <property type="match status" value="1"/>
</dbReference>
<dbReference type="Gene3D" id="3.40.50.150">
    <property type="entry name" value="Vaccinia Virus protein VP39"/>
    <property type="match status" value="1"/>
</dbReference>
<dbReference type="RefSeq" id="WP_301663473.1">
    <property type="nucleotide sequence ID" value="NZ_VCYH01000003.1"/>
</dbReference>
<gene>
    <name evidence="2" type="ORF">FGU65_05620</name>
</gene>
<evidence type="ECO:0000313" key="2">
    <source>
        <dbReference type="EMBL" id="MDN7024374.1"/>
    </source>
</evidence>
<sequence>MQQSDNVRYWVDYWNASAQEIGTVTDDDAIAAIWNRRSGRFIRDMDGEKRQKRVADMFAILDEAGFSPRGTKVLDIGCGPGTLSLPLARAGADVTSLDVSKGMLDRLAETAREEGLKITPVECSWWTAEIDALGFRNAFDLVIASMTPSIRDVATFDRMVTCSKEYCYYSGHFIRREKEGAHQEICRKILGEEPRGNAPGLGMLYPFMYLYTLGYRPIVKFSRQSGSRDQDWTVAAERAIDFLAGNREFSDDVKEKIREYYRNAATPDGTYRSEFETFSGTMVWTVNGR</sequence>
<keyword evidence="2" id="KW-0489">Methyltransferase</keyword>
<dbReference type="Proteomes" id="UP001168338">
    <property type="component" value="Unassembled WGS sequence"/>
</dbReference>
<dbReference type="PANTHER" id="PTHR43667">
    <property type="entry name" value="CYCLOPROPANE-FATTY-ACYL-PHOSPHOLIPID SYNTHASE"/>
    <property type="match status" value="1"/>
</dbReference>
<dbReference type="GO" id="GO:0032259">
    <property type="term" value="P:methylation"/>
    <property type="evidence" value="ECO:0007669"/>
    <property type="project" value="UniProtKB-KW"/>
</dbReference>
<reference evidence="2" key="1">
    <citation type="submission" date="2019-05" db="EMBL/GenBank/DDBJ databases">
        <title>Methanoculleus sp. FWC-SCC1, a methanogenic archaeon isolated from deep marine cold seep.</title>
        <authorList>
            <person name="Chen Y.-W."/>
            <person name="Chen S.-C."/>
            <person name="Teng N.-H."/>
            <person name="Lai M.-C."/>
        </authorList>
    </citation>
    <scope>NUCLEOTIDE SEQUENCE</scope>
    <source>
        <strain evidence="2">FWC-SCC1</strain>
    </source>
</reference>
<keyword evidence="3" id="KW-1185">Reference proteome</keyword>
<dbReference type="InterPro" id="IPR041698">
    <property type="entry name" value="Methyltransf_25"/>
</dbReference>
<protein>
    <submittedName>
        <fullName evidence="2">Class I SAM-dependent methyltransferase</fullName>
    </submittedName>
</protein>
<dbReference type="InterPro" id="IPR050723">
    <property type="entry name" value="CFA/CMAS"/>
</dbReference>
<feature type="domain" description="Methyltransferase" evidence="1">
    <location>
        <begin position="73"/>
        <end position="147"/>
    </location>
</feature>
<evidence type="ECO:0000313" key="3">
    <source>
        <dbReference type="Proteomes" id="UP001168338"/>
    </source>
</evidence>
<organism evidence="2 3">
    <name type="scientific">Methanoculleus frigidifontis</name>
    <dbReference type="NCBI Taxonomy" id="2584085"/>
    <lineage>
        <taxon>Archaea</taxon>
        <taxon>Methanobacteriati</taxon>
        <taxon>Methanobacteriota</taxon>
        <taxon>Stenosarchaea group</taxon>
        <taxon>Methanomicrobia</taxon>
        <taxon>Methanomicrobiales</taxon>
        <taxon>Methanomicrobiaceae</taxon>
        <taxon>Methanoculleus</taxon>
    </lineage>
</organism>
<accession>A0ABT8M8Y7</accession>
<dbReference type="GO" id="GO:0008168">
    <property type="term" value="F:methyltransferase activity"/>
    <property type="evidence" value="ECO:0007669"/>
    <property type="project" value="UniProtKB-KW"/>
</dbReference>
<keyword evidence="2" id="KW-0808">Transferase</keyword>
<dbReference type="InterPro" id="IPR029063">
    <property type="entry name" value="SAM-dependent_MTases_sf"/>
</dbReference>
<comment type="caution">
    <text evidence="2">The sequence shown here is derived from an EMBL/GenBank/DDBJ whole genome shotgun (WGS) entry which is preliminary data.</text>
</comment>
<evidence type="ECO:0000259" key="1">
    <source>
        <dbReference type="Pfam" id="PF13649"/>
    </source>
</evidence>
<proteinExistence type="predicted"/>
<dbReference type="CDD" id="cd02440">
    <property type="entry name" value="AdoMet_MTases"/>
    <property type="match status" value="1"/>
</dbReference>